<feature type="transmembrane region" description="Helical" evidence="5">
    <location>
        <begin position="368"/>
        <end position="384"/>
    </location>
</feature>
<keyword evidence="2 5" id="KW-0812">Transmembrane</keyword>
<accession>A0AAD1FIN6</accession>
<protein>
    <submittedName>
        <fullName evidence="7">Toluene tolerance protein</fullName>
    </submittedName>
</protein>
<reference evidence="8" key="1">
    <citation type="submission" date="2015-05" db="EMBL/GenBank/DDBJ databases">
        <title>Draft genome sequencing of a biphenyl-degrading bacterium, Pseudomonas balearica KF707 (=NBRC110670).</title>
        <authorList>
            <person name="Kimura N."/>
            <person name="Hirose J."/>
            <person name="Watanabe T."/>
            <person name="Suenaga H."/>
            <person name="Fujihara H."/>
            <person name="Noguchi M."/>
            <person name="Hashimoto M."/>
            <person name="Shimodaira J."/>
            <person name="Tsuchikane K."/>
            <person name="Hosoyama A."/>
            <person name="Yamazoe A."/>
            <person name="Fujita N."/>
            <person name="Furukawa K."/>
        </authorList>
    </citation>
    <scope>NUCLEOTIDE SEQUENCE [LARGE SCALE GENOMIC DNA]</scope>
    <source>
        <strain evidence="8">DSM 10086 / NBRC 110670 / KF707</strain>
    </source>
</reference>
<dbReference type="RefSeq" id="WP_003453112.1">
    <property type="nucleotide sequence ID" value="NZ_AJMR01000180.1"/>
</dbReference>
<comment type="subcellular location">
    <subcellularLocation>
        <location evidence="1">Membrane</location>
        <topology evidence="1">Multi-pass membrane protein</topology>
    </subcellularLocation>
</comment>
<evidence type="ECO:0000313" key="8">
    <source>
        <dbReference type="Proteomes" id="UP000218554"/>
    </source>
</evidence>
<dbReference type="PANTHER" id="PTHR37422:SF13">
    <property type="entry name" value="LIPOPOLYSACCHARIDE BIOSYNTHESIS PROTEIN PA4999-RELATED"/>
    <property type="match status" value="1"/>
</dbReference>
<feature type="transmembrane region" description="Helical" evidence="5">
    <location>
        <begin position="12"/>
        <end position="32"/>
    </location>
</feature>
<organism evidence="7 8">
    <name type="scientific">Metapseudomonas furukawaii</name>
    <name type="common">Pseudomonas furukawaii</name>
    <dbReference type="NCBI Taxonomy" id="1149133"/>
    <lineage>
        <taxon>Bacteria</taxon>
        <taxon>Pseudomonadati</taxon>
        <taxon>Pseudomonadota</taxon>
        <taxon>Gammaproteobacteria</taxon>
        <taxon>Pseudomonadales</taxon>
        <taxon>Pseudomonadaceae</taxon>
        <taxon>Metapseudomonas</taxon>
    </lineage>
</organism>
<proteinExistence type="predicted"/>
<dbReference type="AlphaFoldDB" id="A0AAD1FIN6"/>
<evidence type="ECO:0000256" key="2">
    <source>
        <dbReference type="ARBA" id="ARBA00022692"/>
    </source>
</evidence>
<feature type="transmembrane region" description="Helical" evidence="5">
    <location>
        <begin position="72"/>
        <end position="91"/>
    </location>
</feature>
<dbReference type="EMBL" id="AP014862">
    <property type="protein sequence ID" value="BAU76933.1"/>
    <property type="molecule type" value="Genomic_DNA"/>
</dbReference>
<gene>
    <name evidence="7" type="ORF">KF707C_52450</name>
</gene>
<evidence type="ECO:0000313" key="7">
    <source>
        <dbReference type="EMBL" id="BAU76933.1"/>
    </source>
</evidence>
<keyword evidence="8" id="KW-1185">Reference proteome</keyword>
<dbReference type="Proteomes" id="UP000218554">
    <property type="component" value="Chromosome"/>
</dbReference>
<dbReference type="GO" id="GO:0016020">
    <property type="term" value="C:membrane"/>
    <property type="evidence" value="ECO:0007669"/>
    <property type="project" value="UniProtKB-SubCell"/>
</dbReference>
<feature type="transmembrane region" description="Helical" evidence="5">
    <location>
        <begin position="44"/>
        <end position="66"/>
    </location>
</feature>
<feature type="transmembrane region" description="Helical" evidence="5">
    <location>
        <begin position="338"/>
        <end position="356"/>
    </location>
</feature>
<keyword evidence="3 5" id="KW-1133">Transmembrane helix</keyword>
<keyword evidence="4 5" id="KW-0472">Membrane</keyword>
<evidence type="ECO:0000259" key="6">
    <source>
        <dbReference type="Pfam" id="PF04932"/>
    </source>
</evidence>
<dbReference type="KEGG" id="pfuw:KF707C_52450"/>
<dbReference type="PANTHER" id="PTHR37422">
    <property type="entry name" value="TEICHURONIC ACID BIOSYNTHESIS PROTEIN TUAE"/>
    <property type="match status" value="1"/>
</dbReference>
<evidence type="ECO:0000256" key="4">
    <source>
        <dbReference type="ARBA" id="ARBA00023136"/>
    </source>
</evidence>
<sequence>MVLPASRLERVHRFIACRWLPFGFLVLLTGLFWVMERSQYSKSFYLLTVLPALIAAILRPAVLRQLLREPVVLAFLALSAWVLLSLIWTASDDSPGSLAKRPLYVFMLFLSCAVMASQDTRLLPTALRIAAIVASVAAVACLVQFYLQPPAWKRLIGTGGLLNPLLTSHLLGFFCAYWMAAWVTHQERKHWLPFLALIPLAAATLATGSRTPLMALVACMAWLALLTNGRRTVIAVALLGVAGVGLAILLPESILQRGLSYRPQIWQAALEQANGFFWLGHGYGSEFQFRIAEIPGVWSDPHNVQIAVLLELGLVGLALWVLMYGLTLWRSLSLREQPGVKVSSCLVIYGLAAGMTEGSNFLSRPNENWFLIWIPLAILIGLSLQQRSRGLA</sequence>
<name>A0AAD1FIN6_METFU</name>
<feature type="transmembrane region" description="Helical" evidence="5">
    <location>
        <begin position="306"/>
        <end position="326"/>
    </location>
</feature>
<evidence type="ECO:0000256" key="1">
    <source>
        <dbReference type="ARBA" id="ARBA00004141"/>
    </source>
</evidence>
<feature type="transmembrane region" description="Helical" evidence="5">
    <location>
        <begin position="159"/>
        <end position="180"/>
    </location>
</feature>
<dbReference type="InterPro" id="IPR051533">
    <property type="entry name" value="WaaL-like"/>
</dbReference>
<dbReference type="Pfam" id="PF04932">
    <property type="entry name" value="Wzy_C"/>
    <property type="match status" value="1"/>
</dbReference>
<reference evidence="7 8" key="2">
    <citation type="journal article" date="2017" name="Int. J. Syst. Evol. Microbiol.">
        <title>Pseudomonas furukawaii sp. nov., a polychlorinated biphenyl-degrading bacterium isolated from biphenyl-contaminated soil in Japan.</title>
        <authorList>
            <person name="Kimura N."/>
            <person name="Watanabe T."/>
            <person name="Suenaga H."/>
            <person name="Fujihara H."/>
            <person name="Futagami T."/>
            <person name="Goto M."/>
            <person name="Hanada S."/>
            <person name="Hirose J."/>
        </authorList>
    </citation>
    <scope>NUCLEOTIDE SEQUENCE [LARGE SCALE GENOMIC DNA]</scope>
    <source>
        <strain evidence="8">DSM 10086 / NBRC 110670 / KF707</strain>
    </source>
</reference>
<evidence type="ECO:0000256" key="3">
    <source>
        <dbReference type="ARBA" id="ARBA00022989"/>
    </source>
</evidence>
<feature type="transmembrane region" description="Helical" evidence="5">
    <location>
        <begin position="126"/>
        <end position="147"/>
    </location>
</feature>
<feature type="transmembrane region" description="Helical" evidence="5">
    <location>
        <begin position="232"/>
        <end position="250"/>
    </location>
</feature>
<dbReference type="InterPro" id="IPR007016">
    <property type="entry name" value="O-antigen_ligase-rel_domated"/>
</dbReference>
<feature type="transmembrane region" description="Helical" evidence="5">
    <location>
        <begin position="192"/>
        <end position="225"/>
    </location>
</feature>
<feature type="domain" description="O-antigen ligase-related" evidence="6">
    <location>
        <begin position="196"/>
        <end position="321"/>
    </location>
</feature>
<evidence type="ECO:0000256" key="5">
    <source>
        <dbReference type="SAM" id="Phobius"/>
    </source>
</evidence>